<name>A0A3S4W3E9_9PAST</name>
<feature type="domain" description="TssC1 C-terminal" evidence="2">
    <location>
        <begin position="284"/>
        <end position="394"/>
    </location>
</feature>
<accession>A0A3S4W3E9</accession>
<dbReference type="KEGG" id="rpne:NCTC8284_03004"/>
<protein>
    <submittedName>
        <fullName evidence="3">Uncharacterized protein conserved in bacteria</fullName>
    </submittedName>
</protein>
<evidence type="ECO:0000313" key="4">
    <source>
        <dbReference type="Proteomes" id="UP000278733"/>
    </source>
</evidence>
<feature type="domain" description="TssC1 N-terminal" evidence="1">
    <location>
        <begin position="5"/>
        <end position="270"/>
    </location>
</feature>
<dbReference type="PANTHER" id="PTHR35565">
    <property type="entry name" value="CYTOPLASMIC PROTEIN-RELATED"/>
    <property type="match status" value="1"/>
</dbReference>
<gene>
    <name evidence="3" type="ORF">NCTC8284_03004</name>
</gene>
<dbReference type="STRING" id="758.GCA_000730685_01128"/>
<dbReference type="InterPro" id="IPR044031">
    <property type="entry name" value="TssC1_N"/>
</dbReference>
<dbReference type="Pfam" id="PF05943">
    <property type="entry name" value="VipB"/>
    <property type="match status" value="1"/>
</dbReference>
<dbReference type="Pfam" id="PF18945">
    <property type="entry name" value="VipB_2"/>
    <property type="match status" value="1"/>
</dbReference>
<dbReference type="AlphaFoldDB" id="A0A3S4W3E9"/>
<dbReference type="NCBIfam" id="TIGR03355">
    <property type="entry name" value="VI_chp_2"/>
    <property type="match status" value="1"/>
</dbReference>
<dbReference type="PANTHER" id="PTHR35565:SF1">
    <property type="entry name" value="TYPE VI SECRETION SYSTEM CONTRACTILE SHEATH LARGE SUBUNIT"/>
    <property type="match status" value="1"/>
</dbReference>
<dbReference type="Proteomes" id="UP000278733">
    <property type="component" value="Chromosome"/>
</dbReference>
<sequence length="400" mass="45394">MARPKLLVDRTDFRENIKIELLNVSKEELLDNFEYATDITQSGLYKHVYSANYGQFGGEPVAAIVGNYTFTPSTPDIKLLKYVSSVGAMSHAPFISAAGPEFFGLDSYASLSEIKEVKDIFEGPRYAKWRALRESEDSKYLSLTMPRFLSRLPYDPIENPVKTFNYQEGINGKHSNYLWSNVAFLMASKVTDSFAKYRWCPNIIGPQSGGAVEDLPVHLFESFGQLQAKIPTEVLITDRKEFELADEGFIPLTMRKGSDNAAFFSANSVQKPKKFPNTEEGKAAETNYKLGTQLPYMFIVNRLAHYLKVLQREQIGSWKERQDLERELNVWLKQYVSDQENPPAEVRSRRPLRSAKVEVSSVAGEPGWYKVSLSVRPHFKYMGASFDLSLVGRLDIDSNK</sequence>
<evidence type="ECO:0000259" key="1">
    <source>
        <dbReference type="Pfam" id="PF05943"/>
    </source>
</evidence>
<dbReference type="InterPro" id="IPR044032">
    <property type="entry name" value="TssC1_C"/>
</dbReference>
<evidence type="ECO:0000313" key="3">
    <source>
        <dbReference type="EMBL" id="VEH67796.1"/>
    </source>
</evidence>
<reference evidence="3 4" key="1">
    <citation type="submission" date="2018-12" db="EMBL/GenBank/DDBJ databases">
        <authorList>
            <consortium name="Pathogen Informatics"/>
        </authorList>
    </citation>
    <scope>NUCLEOTIDE SEQUENCE [LARGE SCALE GENOMIC DNA]</scope>
    <source>
        <strain evidence="3 4">NCTC8284</strain>
    </source>
</reference>
<dbReference type="EMBL" id="LR134405">
    <property type="protein sequence ID" value="VEH67796.1"/>
    <property type="molecule type" value="Genomic_DNA"/>
</dbReference>
<evidence type="ECO:0000259" key="2">
    <source>
        <dbReference type="Pfam" id="PF18945"/>
    </source>
</evidence>
<proteinExistence type="predicted"/>
<dbReference type="InterPro" id="IPR010269">
    <property type="entry name" value="T6SS_TssC-like"/>
</dbReference>
<organism evidence="3 4">
    <name type="scientific">Rodentibacter pneumotropicus</name>
    <dbReference type="NCBI Taxonomy" id="758"/>
    <lineage>
        <taxon>Bacteria</taxon>
        <taxon>Pseudomonadati</taxon>
        <taxon>Pseudomonadota</taxon>
        <taxon>Gammaproteobacteria</taxon>
        <taxon>Pasteurellales</taxon>
        <taxon>Pasteurellaceae</taxon>
        <taxon>Rodentibacter</taxon>
    </lineage>
</organism>